<sequence>MYVACCAARGFALKFANAGFVLLGQPEISGWPISAESSLFEETSLSQVVESTGVSPGALTKLHIVI</sequence>
<reference evidence="2" key="1">
    <citation type="journal article" date="2019" name="Int. J. Syst. Evol. Microbiol.">
        <title>The Global Catalogue of Microorganisms (GCM) 10K type strain sequencing project: providing services to taxonomists for standard genome sequencing and annotation.</title>
        <authorList>
            <consortium name="The Broad Institute Genomics Platform"/>
            <consortium name="The Broad Institute Genome Sequencing Center for Infectious Disease"/>
            <person name="Wu L."/>
            <person name="Ma J."/>
        </authorList>
    </citation>
    <scope>NUCLEOTIDE SEQUENCE [LARGE SCALE GENOMIC DNA]</scope>
    <source>
        <strain evidence="2">CGMCC 1.15420</strain>
    </source>
</reference>
<proteinExistence type="predicted"/>
<dbReference type="Proteomes" id="UP000608420">
    <property type="component" value="Unassembled WGS sequence"/>
</dbReference>
<evidence type="ECO:0000313" key="1">
    <source>
        <dbReference type="EMBL" id="GGG18455.1"/>
    </source>
</evidence>
<name>A0ABQ1W8R9_9BACL</name>
<keyword evidence="2" id="KW-1185">Reference proteome</keyword>
<evidence type="ECO:0000313" key="2">
    <source>
        <dbReference type="Proteomes" id="UP000608420"/>
    </source>
</evidence>
<organism evidence="1 2">
    <name type="scientific">Paenibacillus aceti</name>
    <dbReference type="NCBI Taxonomy" id="1820010"/>
    <lineage>
        <taxon>Bacteria</taxon>
        <taxon>Bacillati</taxon>
        <taxon>Bacillota</taxon>
        <taxon>Bacilli</taxon>
        <taxon>Bacillales</taxon>
        <taxon>Paenibacillaceae</taxon>
        <taxon>Paenibacillus</taxon>
    </lineage>
</organism>
<protein>
    <submittedName>
        <fullName evidence="1">Uncharacterized protein</fullName>
    </submittedName>
</protein>
<gene>
    <name evidence="1" type="ORF">GCM10010913_45760</name>
</gene>
<accession>A0ABQ1W8R9</accession>
<comment type="caution">
    <text evidence="1">The sequence shown here is derived from an EMBL/GenBank/DDBJ whole genome shotgun (WGS) entry which is preliminary data.</text>
</comment>
<dbReference type="EMBL" id="BMIW01000052">
    <property type="protein sequence ID" value="GGG18455.1"/>
    <property type="molecule type" value="Genomic_DNA"/>
</dbReference>